<sequence length="412" mass="46508">MLFTIYPINLVKALSLALELSSGGLSRHHWRTAMIAYRIGEQIDLDAANRQVLLYATLLHDLGAASNWKEKRKLTSLLVNEDIYTHAEAGYNLLKDSAQFGALAVPIRHHHDYWNGSSPSGIAGTEIPLISRIINLADRLEIMMLDNINIFEEKQRIMAAIQSLNGSYFDPELVSALEEISQQESFWLDLVNPHYYQNFFRHIDDVGRMSLNIDDVINIAEIFATVIDSTSRFTARHSRGVSIVAQFMAKNKGYSEAEIKMMRIAGLLHDLGKLAIPNEILEKPGKLTSAELAIIKQHPYYTYRILEQIDGFSTIAEWAAFHHETPDGAGYPFRIANRSLRLGSRIIAVADVFIALTEDRPYRPGMRQHEVENIMTTMAANNKLDADIVADLMIHKAEAFELVEHAKMHRVG</sequence>
<evidence type="ECO:0000313" key="2">
    <source>
        <dbReference type="EMBL" id="MPL58649.1"/>
    </source>
</evidence>
<dbReference type="InterPro" id="IPR037522">
    <property type="entry name" value="HD_GYP_dom"/>
</dbReference>
<keyword evidence="2" id="KW-0378">Hydrolase</keyword>
<proteinExistence type="predicted"/>
<gene>
    <name evidence="2" type="ORF">SDC9_04184</name>
</gene>
<dbReference type="AlphaFoldDB" id="A0A644SVD0"/>
<protein>
    <submittedName>
        <fullName evidence="2">3'3'-cGAMP-specific phosphodiesterase 1</fullName>
        <ecNumber evidence="2">3.1.4.-</ecNumber>
    </submittedName>
</protein>
<organism evidence="2">
    <name type="scientific">bioreactor metagenome</name>
    <dbReference type="NCBI Taxonomy" id="1076179"/>
    <lineage>
        <taxon>unclassified sequences</taxon>
        <taxon>metagenomes</taxon>
        <taxon>ecological metagenomes</taxon>
    </lineage>
</organism>
<dbReference type="InterPro" id="IPR003607">
    <property type="entry name" value="HD/PDEase_dom"/>
</dbReference>
<dbReference type="InterPro" id="IPR006674">
    <property type="entry name" value="HD_domain"/>
</dbReference>
<dbReference type="Gene3D" id="1.10.3210.10">
    <property type="entry name" value="Hypothetical protein af1432"/>
    <property type="match status" value="2"/>
</dbReference>
<comment type="caution">
    <text evidence="2">The sequence shown here is derived from an EMBL/GenBank/DDBJ whole genome shotgun (WGS) entry which is preliminary data.</text>
</comment>
<dbReference type="PROSITE" id="PS51832">
    <property type="entry name" value="HD_GYP"/>
    <property type="match status" value="2"/>
</dbReference>
<dbReference type="Pfam" id="PF01966">
    <property type="entry name" value="HD"/>
    <property type="match status" value="1"/>
</dbReference>
<accession>A0A644SVD0</accession>
<dbReference type="SUPFAM" id="SSF109604">
    <property type="entry name" value="HD-domain/PDEase-like"/>
    <property type="match status" value="2"/>
</dbReference>
<dbReference type="SMART" id="SM00471">
    <property type="entry name" value="HDc"/>
    <property type="match status" value="2"/>
</dbReference>
<dbReference type="EMBL" id="VSSQ01000007">
    <property type="protein sequence ID" value="MPL58649.1"/>
    <property type="molecule type" value="Genomic_DNA"/>
</dbReference>
<dbReference type="EC" id="3.1.4.-" evidence="2"/>
<dbReference type="CDD" id="cd00077">
    <property type="entry name" value="HDc"/>
    <property type="match status" value="2"/>
</dbReference>
<feature type="domain" description="HD-GYP" evidence="1">
    <location>
        <begin position="3"/>
        <end position="193"/>
    </location>
</feature>
<dbReference type="Pfam" id="PF13487">
    <property type="entry name" value="HD_5"/>
    <property type="match status" value="1"/>
</dbReference>
<reference evidence="2" key="1">
    <citation type="submission" date="2019-08" db="EMBL/GenBank/DDBJ databases">
        <authorList>
            <person name="Kucharzyk K."/>
            <person name="Murdoch R.W."/>
            <person name="Higgins S."/>
            <person name="Loffler F."/>
        </authorList>
    </citation>
    <scope>NUCLEOTIDE SEQUENCE</scope>
</reference>
<feature type="domain" description="HD-GYP" evidence="1">
    <location>
        <begin position="212"/>
        <end position="408"/>
    </location>
</feature>
<dbReference type="PANTHER" id="PTHR43155:SF1">
    <property type="entry name" value="3'3'-CGAMP-SPECIFIC PHOSPHODIESTERASE 1"/>
    <property type="match status" value="1"/>
</dbReference>
<dbReference type="GO" id="GO:0016787">
    <property type="term" value="F:hydrolase activity"/>
    <property type="evidence" value="ECO:0007669"/>
    <property type="project" value="UniProtKB-KW"/>
</dbReference>
<evidence type="ECO:0000259" key="1">
    <source>
        <dbReference type="PROSITE" id="PS51832"/>
    </source>
</evidence>
<name>A0A644SVD0_9ZZZZ</name>
<dbReference type="PANTHER" id="PTHR43155">
    <property type="entry name" value="CYCLIC DI-GMP PHOSPHODIESTERASE PA4108-RELATED"/>
    <property type="match status" value="1"/>
</dbReference>